<dbReference type="EMBL" id="CP121196">
    <property type="protein sequence ID" value="XBH15935.1"/>
    <property type="molecule type" value="Genomic_DNA"/>
</dbReference>
<evidence type="ECO:0008006" key="2">
    <source>
        <dbReference type="Google" id="ProtNLM"/>
    </source>
</evidence>
<protein>
    <recommendedName>
        <fullName evidence="2">WG containing repeat-containing protein</fullName>
    </recommendedName>
</protein>
<accession>A0AAU7DFR8</accession>
<proteinExistence type="predicted"/>
<evidence type="ECO:0000313" key="1">
    <source>
        <dbReference type="EMBL" id="XBH15935.1"/>
    </source>
</evidence>
<organism evidence="1">
    <name type="scientific">Telmatobacter sp. DSM 110680</name>
    <dbReference type="NCBI Taxonomy" id="3036704"/>
    <lineage>
        <taxon>Bacteria</taxon>
        <taxon>Pseudomonadati</taxon>
        <taxon>Acidobacteriota</taxon>
        <taxon>Terriglobia</taxon>
        <taxon>Terriglobales</taxon>
        <taxon>Acidobacteriaceae</taxon>
        <taxon>Telmatobacter</taxon>
    </lineage>
</organism>
<dbReference type="AlphaFoldDB" id="A0AAU7DFR8"/>
<dbReference type="RefSeq" id="WP_348261166.1">
    <property type="nucleotide sequence ID" value="NZ_CP121196.1"/>
</dbReference>
<reference evidence="1" key="1">
    <citation type="submission" date="2023-03" db="EMBL/GenBank/DDBJ databases">
        <title>Edaphobacter sp.</title>
        <authorList>
            <person name="Huber K.J."/>
            <person name="Papendorf J."/>
            <person name="Pilke C."/>
            <person name="Bunk B."/>
            <person name="Sproeer C."/>
            <person name="Pester M."/>
        </authorList>
    </citation>
    <scope>NUCLEOTIDE SEQUENCE</scope>
    <source>
        <strain evidence="1">DSM 110680</strain>
    </source>
</reference>
<name>A0AAU7DFR8_9BACT</name>
<gene>
    <name evidence="1" type="ORF">P8935_15315</name>
</gene>
<sequence>MTSKTETQSWLFRLIVGLTALAVAQPLFSQKIVIFDYPNSSDTHPTALNFKGEITGYYLASSTYHGFLRRPDGSFTSFDVPLPAGGFPSNAIPMDINDLGQITGFYAFEVQLRSFLRQPDGTIVQFEPPLSAPSRVTAQLQSNSYDKPICGGEDWWLSVAMNDAGQVVGSGPVSTAVASGFIRARDGSIKYFDAAPPSLGQQTCPQAINVWGQIVGYDNTFSAFLRERDGRITQFTLSDASETIPTAINFFGEVTGFYQDNTGFHGFIRHPNGVTISFDPAGSNATEPTAMNALGEITGFYSGMDGIAHSFLRKRNGTIISFDVQNSHGTFARSISLAGAITGEYFDGASYHGFIRKP</sequence>